<dbReference type="EMBL" id="MDTQ01000001">
    <property type="protein sequence ID" value="ODC02982.1"/>
    <property type="molecule type" value="Genomic_DNA"/>
</dbReference>
<dbReference type="InterPro" id="IPR006697">
    <property type="entry name" value="RecC"/>
</dbReference>
<dbReference type="Pfam" id="PF04257">
    <property type="entry name" value="Exonuc_V_gamma"/>
    <property type="match status" value="1"/>
</dbReference>
<evidence type="ECO:0000256" key="4">
    <source>
        <dbReference type="ARBA" id="ARBA00022801"/>
    </source>
</evidence>
<dbReference type="GO" id="GO:0009338">
    <property type="term" value="C:exodeoxyribonuclease V complex"/>
    <property type="evidence" value="ECO:0007669"/>
    <property type="project" value="InterPro"/>
</dbReference>
<evidence type="ECO:0000256" key="3">
    <source>
        <dbReference type="ARBA" id="ARBA00022763"/>
    </source>
</evidence>
<dbReference type="SUPFAM" id="SSF52540">
    <property type="entry name" value="P-loop containing nucleoside triphosphate hydrolases"/>
    <property type="match status" value="2"/>
</dbReference>
<evidence type="ECO:0000259" key="11">
    <source>
        <dbReference type="Pfam" id="PF17946"/>
    </source>
</evidence>
<dbReference type="Gene3D" id="3.40.50.300">
    <property type="entry name" value="P-loop containing nucleotide triphosphate hydrolases"/>
    <property type="match status" value="2"/>
</dbReference>
<keyword evidence="3 10" id="KW-0227">DNA damage</keyword>
<dbReference type="Gene3D" id="1.10.10.160">
    <property type="match status" value="1"/>
</dbReference>
<reference evidence="12 13" key="1">
    <citation type="submission" date="2016-08" db="EMBL/GenBank/DDBJ databases">
        <authorList>
            <person name="Seilhamer J.J."/>
        </authorList>
    </citation>
    <scope>NUCLEOTIDE SEQUENCE [LARGE SCALE GENOMIC DNA]</scope>
    <source>
        <strain evidence="12 13">PH27A</strain>
    </source>
</reference>
<evidence type="ECO:0000256" key="2">
    <source>
        <dbReference type="ARBA" id="ARBA00022741"/>
    </source>
</evidence>
<dbReference type="OrthoDB" id="9762834at2"/>
<comment type="subunit">
    <text evidence="10">Heterotrimer of RecB, RecC and RecD. All subunits contribute to DNA-binding.</text>
</comment>
<evidence type="ECO:0000256" key="10">
    <source>
        <dbReference type="HAMAP-Rule" id="MF_01486"/>
    </source>
</evidence>
<keyword evidence="6 10" id="KW-0269">Exonuclease</keyword>
<dbReference type="NCBIfam" id="TIGR01450">
    <property type="entry name" value="recC"/>
    <property type="match status" value="1"/>
</dbReference>
<keyword evidence="1 10" id="KW-0540">Nuclease</keyword>
<dbReference type="GO" id="GO:0003677">
    <property type="term" value="F:DNA binding"/>
    <property type="evidence" value="ECO:0007669"/>
    <property type="project" value="UniProtKB-UniRule"/>
</dbReference>
<proteinExistence type="inferred from homology"/>
<dbReference type="InterPro" id="IPR041500">
    <property type="entry name" value="RecC_C"/>
</dbReference>
<keyword evidence="13" id="KW-1185">Reference proteome</keyword>
<keyword evidence="8 10" id="KW-0238">DNA-binding</keyword>
<evidence type="ECO:0000256" key="8">
    <source>
        <dbReference type="ARBA" id="ARBA00023125"/>
    </source>
</evidence>
<evidence type="ECO:0000256" key="9">
    <source>
        <dbReference type="ARBA" id="ARBA00023204"/>
    </source>
</evidence>
<sequence>MLRQNWPTGLMVLQSNRLESLRDLMVGWMREYPLAPLEPETILVQSNGIAQWLKLALARSPETGGCGVAAALNIDLPGRFVWQAYRSMLPHLPQQSPFDKGPLTWRLLRLLGDLPALGERLAQVNGFSPAVLTPLSDFLLADDNPQRLYQLAARLADLYDQYQVYRADWLTAWAKGEAVKLDLNGRAQSLNSDEYWQPALWQVLVEDIQADERLGNGPWDRASRASIHQAFLNACQQRRDALMSESVSSASTEAHRPKALPRRVSILGISSLPYQILEVLAAIAPFTQVMLFVGNPSEHYWGDLIEGRDLLRRHYGRHQSEASSRKVPEGLSPDQLHLHGHPLLAAWGKQGRDYLHLLDEWDQPEAYRHHFIHERIDLFEDPGSGSLLSQLQQDILALRPLAESRELAREVDPDQDISMQFTIAHSPQREVEILQDQLLDAFERDATLQPRDILVMVPDIQQYVPHIEAVFGRLTRQDSRFLPYHIADQSPRHRQPLLVALEQLLHLPRLRMTTTELLDLLDIPALRARFGLEANDLPRLKQWAQGAQIRWGLSAEHRHGLSLPEGLEQNTWRFGLKRMLLGFASGDAEPWQAVEPYSEVGGLEAAQVGPLMQLVQALESTCQEWCQPTTPDQWGVRLHQLLARFFEIEDDSDLKIVTRLGEHLDQWLQQCQLSGLADQSLPLDVVREAWLGGLEQPTLTQKFLGGSVNFATLMPMRAVPFRCIWLLGMNDGDYPRQVPQQDFDLMVGDYRPGDRSRREDDRYLFLEALLAARDRLVISWVGRDIRDNSERPPSVLVGQLRDQLSAGWHLARQDDASEPPECSVAEALTQVHPLQPFSERYFQPDRAARLFTYAQEWRESHHREQPSQTVLPDWQPDQALNLNMLTDFIRDPMRHFYRQRLDIAAFQADEGVEDDEPFTLDALDSWQLQQQLILNVQRRLQEAPMAASEALLETAAEQLARAGQLPLPPFAQAAKTLLMHDLVVPISRYQQLLQAYPKLEPLQVHEWSLPGGGHFRDGLADLRCHPEGERLRLFLQPSRLYKGDQLKWHQIVVYWPGHLLAQRQGPVITRLLGPDSDLALMPLSPDAAALALDALIEAWQAGVQTPLPVPRRTSFAWLTQQSPATVYEGGFQSEGEKMSHPGWPLYWPDFEHLQADERFVLWAERLYRPLMSAVTTLDLNADVLTPMASASVDLTGSSGEATDAD</sequence>
<comment type="function">
    <text evidence="10">A helicase/nuclease that prepares dsDNA breaks (DSB) for recombinational DNA repair. Binds to DSBs and unwinds DNA via a highly rapid and processive ATP-dependent bidirectional helicase activity. Unwinds dsDNA until it encounters a Chi (crossover hotspot instigator) sequence from the 3' direction. Cuts ssDNA a few nucleotides 3' to the Chi site. The properties and activities of the enzyme are changed at Chi. The Chi-altered holoenzyme produces a long 3'-ssDNA overhang and facilitates RecA-binding to the ssDNA for homologous DNA recombination and repair. Holoenzyme degrades any linearized DNA that is unable to undergo homologous recombination. In the holoenzyme this subunit recognizes the wild-type Chi sequence, and when added to isolated RecB increases its ATP-dependent helicase processivity.</text>
</comment>
<keyword evidence="9 10" id="KW-0234">DNA repair</keyword>
<dbReference type="InterPro" id="IPR027417">
    <property type="entry name" value="P-loop_NTPase"/>
</dbReference>
<dbReference type="STRING" id="197479.BFW38_04875"/>
<comment type="miscellaneous">
    <text evidence="10">In the RecBCD complex, RecB has a slow 3'-5' helicase, an exonuclease activity and loads RecA onto ssDNA, RecD has a fast 5'-3' helicase activity, while RecC stimulates the ATPase and processivity of the RecB helicase and contributes to recognition of the Chi site.</text>
</comment>
<dbReference type="Proteomes" id="UP000094291">
    <property type="component" value="Unassembled WGS sequence"/>
</dbReference>
<keyword evidence="7 10" id="KW-0067">ATP-binding</keyword>
<dbReference type="GO" id="GO:0008854">
    <property type="term" value="F:exodeoxyribonuclease V activity"/>
    <property type="evidence" value="ECO:0007669"/>
    <property type="project" value="InterPro"/>
</dbReference>
<evidence type="ECO:0000256" key="6">
    <source>
        <dbReference type="ARBA" id="ARBA00022839"/>
    </source>
</evidence>
<comment type="caution">
    <text evidence="12">The sequence shown here is derived from an EMBL/GenBank/DDBJ whole genome shotgun (WGS) entry which is preliminary data.</text>
</comment>
<comment type="similarity">
    <text evidence="10">Belongs to the RecC family.</text>
</comment>
<name>A0A1E2V804_9GAMM</name>
<dbReference type="PIRSF" id="PIRSF000980">
    <property type="entry name" value="RecC"/>
    <property type="match status" value="1"/>
</dbReference>
<dbReference type="RefSeq" id="WP_068997377.1">
    <property type="nucleotide sequence ID" value="NZ_MDTQ01000001.1"/>
</dbReference>
<dbReference type="GO" id="GO:0005524">
    <property type="term" value="F:ATP binding"/>
    <property type="evidence" value="ECO:0007669"/>
    <property type="project" value="UniProtKB-UniRule"/>
</dbReference>
<evidence type="ECO:0000256" key="5">
    <source>
        <dbReference type="ARBA" id="ARBA00022806"/>
    </source>
</evidence>
<organism evidence="12 13">
    <name type="scientific">Terasakiispira papahanaumokuakeensis</name>
    <dbReference type="NCBI Taxonomy" id="197479"/>
    <lineage>
        <taxon>Bacteria</taxon>
        <taxon>Pseudomonadati</taxon>
        <taxon>Pseudomonadota</taxon>
        <taxon>Gammaproteobacteria</taxon>
        <taxon>Oceanospirillales</taxon>
        <taxon>Terasakiispira</taxon>
    </lineage>
</organism>
<dbReference type="PANTHER" id="PTHR30591">
    <property type="entry name" value="RECBCD ENZYME SUBUNIT RECC"/>
    <property type="match status" value="1"/>
</dbReference>
<protein>
    <recommendedName>
        <fullName evidence="10">RecBCD enzyme subunit RecC</fullName>
    </recommendedName>
    <alternativeName>
        <fullName evidence="10">Exonuclease V subunit RecC</fullName>
        <shortName evidence="10">ExoV subunit RecC</shortName>
    </alternativeName>
    <alternativeName>
        <fullName evidence="10">Helicase/nuclease RecBCD subunit RecC</fullName>
    </alternativeName>
</protein>
<dbReference type="GO" id="GO:0003678">
    <property type="term" value="F:DNA helicase activity"/>
    <property type="evidence" value="ECO:0007669"/>
    <property type="project" value="UniProtKB-UniRule"/>
</dbReference>
<evidence type="ECO:0000313" key="12">
    <source>
        <dbReference type="EMBL" id="ODC02982.1"/>
    </source>
</evidence>
<dbReference type="InterPro" id="IPR013986">
    <property type="entry name" value="DExx_box_DNA_helicase_dom_sf"/>
</dbReference>
<evidence type="ECO:0000313" key="13">
    <source>
        <dbReference type="Proteomes" id="UP000094291"/>
    </source>
</evidence>
<dbReference type="Gene3D" id="3.40.50.10930">
    <property type="match status" value="1"/>
</dbReference>
<dbReference type="SUPFAM" id="SSF52980">
    <property type="entry name" value="Restriction endonuclease-like"/>
    <property type="match status" value="1"/>
</dbReference>
<gene>
    <name evidence="10" type="primary">recC</name>
    <name evidence="12" type="ORF">BFW38_04875</name>
</gene>
<dbReference type="Gene3D" id="1.10.10.990">
    <property type="match status" value="1"/>
</dbReference>
<dbReference type="PANTHER" id="PTHR30591:SF1">
    <property type="entry name" value="RECBCD ENZYME SUBUNIT RECC"/>
    <property type="match status" value="1"/>
</dbReference>
<dbReference type="GO" id="GO:0000724">
    <property type="term" value="P:double-strand break repair via homologous recombination"/>
    <property type="evidence" value="ECO:0007669"/>
    <property type="project" value="UniProtKB-UniRule"/>
</dbReference>
<accession>A0A1E2V804</accession>
<keyword evidence="4 10" id="KW-0378">Hydrolase</keyword>
<dbReference type="AlphaFoldDB" id="A0A1E2V804"/>
<evidence type="ECO:0000256" key="1">
    <source>
        <dbReference type="ARBA" id="ARBA00022722"/>
    </source>
</evidence>
<keyword evidence="5 10" id="KW-0347">Helicase</keyword>
<evidence type="ECO:0000256" key="7">
    <source>
        <dbReference type="ARBA" id="ARBA00022840"/>
    </source>
</evidence>
<dbReference type="HAMAP" id="MF_01486">
    <property type="entry name" value="RecC"/>
    <property type="match status" value="1"/>
</dbReference>
<keyword evidence="2 10" id="KW-0547">Nucleotide-binding</keyword>
<dbReference type="Pfam" id="PF17946">
    <property type="entry name" value="RecC_C"/>
    <property type="match status" value="1"/>
</dbReference>
<dbReference type="InterPro" id="IPR011335">
    <property type="entry name" value="Restrct_endonuc-II-like"/>
</dbReference>
<feature type="domain" description="RecC C-terminal" evidence="11">
    <location>
        <begin position="878"/>
        <end position="1121"/>
    </location>
</feature>